<dbReference type="Proteomes" id="UP001188597">
    <property type="component" value="Unassembled WGS sequence"/>
</dbReference>
<proteinExistence type="inferred from homology"/>
<dbReference type="GO" id="GO:0006952">
    <property type="term" value="P:defense response"/>
    <property type="evidence" value="ECO:0007669"/>
    <property type="project" value="UniProtKB-KW"/>
</dbReference>
<dbReference type="InterPro" id="IPR002182">
    <property type="entry name" value="NB-ARC"/>
</dbReference>
<accession>A0AA88W1S3</accession>
<dbReference type="InterPro" id="IPR036388">
    <property type="entry name" value="WH-like_DNA-bd_sf"/>
</dbReference>
<evidence type="ECO:0000256" key="4">
    <source>
        <dbReference type="ARBA" id="ARBA00022821"/>
    </source>
</evidence>
<evidence type="ECO:0000256" key="2">
    <source>
        <dbReference type="ARBA" id="ARBA00022614"/>
    </source>
</evidence>
<dbReference type="InterPro" id="IPR042197">
    <property type="entry name" value="Apaf_helical"/>
</dbReference>
<evidence type="ECO:0000256" key="3">
    <source>
        <dbReference type="ARBA" id="ARBA00022737"/>
    </source>
</evidence>
<dbReference type="GO" id="GO:0043531">
    <property type="term" value="F:ADP binding"/>
    <property type="evidence" value="ECO:0007669"/>
    <property type="project" value="InterPro"/>
</dbReference>
<evidence type="ECO:0000313" key="8">
    <source>
        <dbReference type="Proteomes" id="UP001188597"/>
    </source>
</evidence>
<keyword evidence="3" id="KW-0677">Repeat</keyword>
<organism evidence="7 8">
    <name type="scientific">Escallonia herrerae</name>
    <dbReference type="NCBI Taxonomy" id="1293975"/>
    <lineage>
        <taxon>Eukaryota</taxon>
        <taxon>Viridiplantae</taxon>
        <taxon>Streptophyta</taxon>
        <taxon>Embryophyta</taxon>
        <taxon>Tracheophyta</taxon>
        <taxon>Spermatophyta</taxon>
        <taxon>Magnoliopsida</taxon>
        <taxon>eudicotyledons</taxon>
        <taxon>Gunneridae</taxon>
        <taxon>Pentapetalae</taxon>
        <taxon>asterids</taxon>
        <taxon>campanulids</taxon>
        <taxon>Escalloniales</taxon>
        <taxon>Escalloniaceae</taxon>
        <taxon>Escallonia</taxon>
    </lineage>
</organism>
<dbReference type="Gene3D" id="1.10.8.430">
    <property type="entry name" value="Helical domain of apoptotic protease-activating factors"/>
    <property type="match status" value="1"/>
</dbReference>
<dbReference type="InterPro" id="IPR027417">
    <property type="entry name" value="P-loop_NTPase"/>
</dbReference>
<keyword evidence="4" id="KW-0611">Plant defense</keyword>
<keyword evidence="5" id="KW-0547">Nucleotide-binding</keyword>
<feature type="domain" description="NB-ARC" evidence="6">
    <location>
        <begin position="1"/>
        <end position="141"/>
    </location>
</feature>
<dbReference type="SUPFAM" id="SSF52540">
    <property type="entry name" value="P-loop containing nucleoside triphosphate hydrolases"/>
    <property type="match status" value="1"/>
</dbReference>
<keyword evidence="2" id="KW-0433">Leucine-rich repeat</keyword>
<dbReference type="PRINTS" id="PR00364">
    <property type="entry name" value="DISEASERSIST"/>
</dbReference>
<protein>
    <recommendedName>
        <fullName evidence="6">NB-ARC domain-containing protein</fullName>
    </recommendedName>
</protein>
<dbReference type="PANTHER" id="PTHR33463">
    <property type="entry name" value="NB-ARC DOMAIN-CONTAINING PROTEIN-RELATED"/>
    <property type="match status" value="1"/>
</dbReference>
<evidence type="ECO:0000256" key="1">
    <source>
        <dbReference type="ARBA" id="ARBA00008894"/>
    </source>
</evidence>
<dbReference type="PANTHER" id="PTHR33463:SF198">
    <property type="entry name" value="RPP4C3"/>
    <property type="match status" value="1"/>
</dbReference>
<keyword evidence="8" id="KW-1185">Reference proteome</keyword>
<dbReference type="AlphaFoldDB" id="A0AA88W1S3"/>
<dbReference type="EMBL" id="JAVXUP010000898">
    <property type="protein sequence ID" value="KAK3019107.1"/>
    <property type="molecule type" value="Genomic_DNA"/>
</dbReference>
<dbReference type="Gene3D" id="3.40.50.300">
    <property type="entry name" value="P-loop containing nucleotide triphosphate hydrolases"/>
    <property type="match status" value="1"/>
</dbReference>
<reference evidence="7" key="1">
    <citation type="submission" date="2022-12" db="EMBL/GenBank/DDBJ databases">
        <title>Draft genome assemblies for two species of Escallonia (Escalloniales).</title>
        <authorList>
            <person name="Chanderbali A."/>
            <person name="Dervinis C."/>
            <person name="Anghel I."/>
            <person name="Soltis D."/>
            <person name="Soltis P."/>
            <person name="Zapata F."/>
        </authorList>
    </citation>
    <scope>NUCLEOTIDE SEQUENCE</scope>
    <source>
        <strain evidence="7">UCBG64.0493</strain>
        <tissue evidence="7">Leaf</tissue>
    </source>
</reference>
<comment type="caution">
    <text evidence="7">The sequence shown here is derived from an EMBL/GenBank/DDBJ whole genome shotgun (WGS) entry which is preliminary data.</text>
</comment>
<comment type="similarity">
    <text evidence="1">Belongs to the disease resistance NB-LRR family.</text>
</comment>
<sequence>MPGVGKTMMMEQVRRVMVEKKRFEEVAVAVVSATLDIKSIQRKLANDLGLSDLAKEDDESARAGLLRRRLKDRKKVLVILDDVWCKLPLADIGLDFGDSKGCKILITSRERGICEANKCTPFLIDILSNEEAWGLFRQHAGNYVEDADINPVAMEVFNECGHLPLIIRAVGEALKDGEQFEWKDERRQFKNFTPNKISKIDDQVYKTLELSFSYLKPEEAKSCLLLCSLFPEDAVISIDYLSVLTMTMGFLPNSDSIGDARNRVLSMVKTLKTSCLLLGCEDGDSVKLHDVIRDVDIYIALEDIKYRFMVKSFVFAWPEMQEARRAISLRIFLSFPEN</sequence>
<name>A0AA88W1S3_9ASTE</name>
<dbReference type="Pfam" id="PF00931">
    <property type="entry name" value="NB-ARC"/>
    <property type="match status" value="1"/>
</dbReference>
<keyword evidence="5" id="KW-0067">ATP-binding</keyword>
<dbReference type="GO" id="GO:0005524">
    <property type="term" value="F:ATP binding"/>
    <property type="evidence" value="ECO:0007669"/>
    <property type="project" value="UniProtKB-KW"/>
</dbReference>
<evidence type="ECO:0000313" key="7">
    <source>
        <dbReference type="EMBL" id="KAK3019107.1"/>
    </source>
</evidence>
<evidence type="ECO:0000259" key="6">
    <source>
        <dbReference type="Pfam" id="PF00931"/>
    </source>
</evidence>
<gene>
    <name evidence="7" type="ORF">RJ639_003789</name>
</gene>
<dbReference type="InterPro" id="IPR050905">
    <property type="entry name" value="Plant_NBS-LRR"/>
</dbReference>
<dbReference type="Gene3D" id="1.10.10.10">
    <property type="entry name" value="Winged helix-like DNA-binding domain superfamily/Winged helix DNA-binding domain"/>
    <property type="match status" value="1"/>
</dbReference>
<evidence type="ECO:0000256" key="5">
    <source>
        <dbReference type="ARBA" id="ARBA00022840"/>
    </source>
</evidence>